<protein>
    <recommendedName>
        <fullName evidence="2">DDHD domain-containing protein</fullName>
    </recommendedName>
</protein>
<dbReference type="Proteomes" id="UP000750711">
    <property type="component" value="Unassembled WGS sequence"/>
</dbReference>
<evidence type="ECO:0000313" key="4">
    <source>
        <dbReference type="Proteomes" id="UP000750711"/>
    </source>
</evidence>
<dbReference type="SUPFAM" id="SSF53474">
    <property type="entry name" value="alpha/beta-Hydrolases"/>
    <property type="match status" value="1"/>
</dbReference>
<dbReference type="PANTHER" id="PTHR23509">
    <property type="entry name" value="PA-PL1 PHOSPHOLIPASE FAMILY"/>
    <property type="match status" value="1"/>
</dbReference>
<feature type="domain" description="DDHD" evidence="2">
    <location>
        <begin position="746"/>
        <end position="946"/>
    </location>
</feature>
<evidence type="ECO:0000256" key="1">
    <source>
        <dbReference type="SAM" id="MobiDB-lite"/>
    </source>
</evidence>
<feature type="compositionally biased region" description="Basic and acidic residues" evidence="1">
    <location>
        <begin position="139"/>
        <end position="154"/>
    </location>
</feature>
<dbReference type="InterPro" id="IPR004177">
    <property type="entry name" value="DDHD_dom"/>
</dbReference>
<dbReference type="AlphaFoldDB" id="A0A9P8LEE2"/>
<feature type="compositionally biased region" description="Polar residues" evidence="1">
    <location>
        <begin position="199"/>
        <end position="221"/>
    </location>
</feature>
<feature type="compositionally biased region" description="Polar residues" evidence="1">
    <location>
        <begin position="155"/>
        <end position="166"/>
    </location>
</feature>
<evidence type="ECO:0000313" key="3">
    <source>
        <dbReference type="EMBL" id="KAH0562529.1"/>
    </source>
</evidence>
<feature type="compositionally biased region" description="Acidic residues" evidence="1">
    <location>
        <begin position="240"/>
        <end position="254"/>
    </location>
</feature>
<dbReference type="GO" id="GO:0046872">
    <property type="term" value="F:metal ion binding"/>
    <property type="evidence" value="ECO:0007669"/>
    <property type="project" value="InterPro"/>
</dbReference>
<dbReference type="InterPro" id="IPR058055">
    <property type="entry name" value="PA-PLA1"/>
</dbReference>
<feature type="compositionally biased region" description="Basic residues" evidence="1">
    <location>
        <begin position="126"/>
        <end position="138"/>
    </location>
</feature>
<dbReference type="InterPro" id="IPR029058">
    <property type="entry name" value="AB_hydrolase_fold"/>
</dbReference>
<accession>A0A9P8LEE2</accession>
<evidence type="ECO:0000259" key="2">
    <source>
        <dbReference type="PROSITE" id="PS51043"/>
    </source>
</evidence>
<organism evidence="3 4">
    <name type="scientific">Trichoglossum hirsutum</name>
    <dbReference type="NCBI Taxonomy" id="265104"/>
    <lineage>
        <taxon>Eukaryota</taxon>
        <taxon>Fungi</taxon>
        <taxon>Dikarya</taxon>
        <taxon>Ascomycota</taxon>
        <taxon>Pezizomycotina</taxon>
        <taxon>Geoglossomycetes</taxon>
        <taxon>Geoglossales</taxon>
        <taxon>Geoglossaceae</taxon>
        <taxon>Trichoglossum</taxon>
    </lineage>
</organism>
<reference evidence="3" key="1">
    <citation type="submission" date="2021-03" db="EMBL/GenBank/DDBJ databases">
        <title>Comparative genomics and phylogenomic investigation of the class Geoglossomycetes provide insights into ecological specialization and systematics.</title>
        <authorList>
            <person name="Melie T."/>
            <person name="Pirro S."/>
            <person name="Miller A.N."/>
            <person name="Quandt A."/>
        </authorList>
    </citation>
    <scope>NUCLEOTIDE SEQUENCE</scope>
    <source>
        <strain evidence="3">CAQ_001_2017</strain>
    </source>
</reference>
<dbReference type="EMBL" id="JAGHQM010000332">
    <property type="protein sequence ID" value="KAH0562529.1"/>
    <property type="molecule type" value="Genomic_DNA"/>
</dbReference>
<feature type="region of interest" description="Disordered" evidence="1">
    <location>
        <begin position="1"/>
        <end position="304"/>
    </location>
</feature>
<comment type="caution">
    <text evidence="3">The sequence shown here is derived from an EMBL/GenBank/DDBJ whole genome shotgun (WGS) entry which is preliminary data.</text>
</comment>
<feature type="compositionally biased region" description="Basic and acidic residues" evidence="1">
    <location>
        <begin position="56"/>
        <end position="84"/>
    </location>
</feature>
<dbReference type="PROSITE" id="PS51043">
    <property type="entry name" value="DDHD"/>
    <property type="match status" value="1"/>
</dbReference>
<feature type="compositionally biased region" description="Polar residues" evidence="1">
    <location>
        <begin position="255"/>
        <end position="275"/>
    </location>
</feature>
<feature type="non-terminal residue" evidence="3">
    <location>
        <position position="961"/>
    </location>
</feature>
<proteinExistence type="predicted"/>
<sequence>MSSHLNAPTHTYGPTYDPISPIPPPVSGSTKVSKLPPRPFSAHDSAALEEAWLGLTKKEAKNDPEGELNRERSQHSHGRDKAVRISEPNNTAPDTTHHDKRGQRRQSKDKSSDVPAVEGIKEGSQRKKSKPSKKTPRKPAKDNTRGDGEQDKSPTSEQEQSDSAGSTLRKRLTSRFKNKEGSKTPNHQVKYRESGSPALKTQLSEATLHGSSPSEADTTGTPFVRAPSRPRSSMMNDLANENEDDAQADEEDESAGQTSGEQASPSRSSFQNSSHPGARGSKSKSRSRSCSQSRSPPCPQNCEDQEATVPVGVFRLHLVRLPKMQLESIYWSSAHDTSEVIRGTWFFRDSYLPVDLEVAKMLEAGYRELKPWTETWKDELNCAIEVGGEGEAKIIHRLCPDESPKPDVSSPGCEHTTESSGVCSDERCVERLNSTKDAGPDKRHVGASQPRASANYSNASVIYLDSKEAYILRPNLVPSPRYYYRRPLASIRKGKTVGIPVVRGFDWQAWEKIHPPKKSAATFRTQEDFKTPQCGTADIGSGVKCEACSKQEEIPTVTDLILVIHGIGQKLSERVESFNFTHAINSFRRMINVEMRNEYVMQHLRPDQKGIMVLPVNWRSTLSFEDGGPPPECEDGEPDPTTNYFTLNDITPSTIPAVRNLISDVMLDIPYYLSHHKPRVIKAVVTEANRIYCLWCKNNPGFDKTGRVHLVAHSLGSAMALDILSNQPTKLPEELNLSKKAMPERFLFDTKCLFLVGSPAGFFLLLNRKSLLPRKGRNKVDMDGEDIGKGVAGDVGTYGCLAMDNLYNVMHLSDPIAYRLNAAVDYEYARSIKTALVPSASTTFLESVGNVIRSMSPIPSAAGGGQLLRPSVAHLPSVVEMETHNFTREEIAEKRMCLLNDNGQVDWFLSTGSGPLEIQYLNMLGAHSSYWYSRDFARFLCLEVGRKEGRTNTLVNHRPVK</sequence>
<dbReference type="PANTHER" id="PTHR23509:SF6">
    <property type="entry name" value="PHOSPHOLIPASE C1020.13C-RELATED"/>
    <property type="match status" value="1"/>
</dbReference>
<dbReference type="Pfam" id="PF02862">
    <property type="entry name" value="DDHD"/>
    <property type="match status" value="2"/>
</dbReference>
<keyword evidence="4" id="KW-1185">Reference proteome</keyword>
<dbReference type="SMART" id="SM01127">
    <property type="entry name" value="DDHD"/>
    <property type="match status" value="1"/>
</dbReference>
<gene>
    <name evidence="3" type="ORF">GP486_002789</name>
</gene>
<name>A0A9P8LEE2_9PEZI</name>
<dbReference type="GO" id="GO:0004620">
    <property type="term" value="F:phospholipase activity"/>
    <property type="evidence" value="ECO:0007669"/>
    <property type="project" value="TreeGrafter"/>
</dbReference>
<dbReference type="GO" id="GO:0005737">
    <property type="term" value="C:cytoplasm"/>
    <property type="evidence" value="ECO:0007669"/>
    <property type="project" value="TreeGrafter"/>
</dbReference>